<dbReference type="Pfam" id="PF01844">
    <property type="entry name" value="HNH"/>
    <property type="match status" value="1"/>
</dbReference>
<dbReference type="EMBL" id="CP001875">
    <property type="protein sequence ID" value="ADD78014.1"/>
    <property type="molecule type" value="Genomic_DNA"/>
</dbReference>
<feature type="domain" description="HNH nuclease" evidence="1">
    <location>
        <begin position="69"/>
        <end position="126"/>
    </location>
</feature>
<accession>D4GK46</accession>
<dbReference type="Proteomes" id="UP000001702">
    <property type="component" value="Chromosome"/>
</dbReference>
<keyword evidence="3" id="KW-1185">Reference proteome</keyword>
<dbReference type="HOGENOM" id="CLU_1184246_0_0_6"/>
<dbReference type="STRING" id="706191.PANA_2847"/>
<sequence length="242" mass="27931">MKSLCNDVQKNHLEKLINLIRNDVINGGEAWSLFSSPELSKKITRNKKHYKTIKFTKEEVETYKALRIGVKENLFKQCLGCCAYCRRPVGHYGWAWHIEHVIPKSKYPLLTFEMSNLTVGCVHCNQWKGSRVDKKLQGKKLPIINPLGTDFVYPEHLTYVQISTESLCFAKYSIHSTEGRRTYELLSFEELERAYAINGMHAPTAALHERLTRLMYKNLADPEGQELVELLGDLKLSIYKIP</sequence>
<dbReference type="Gene3D" id="1.10.30.50">
    <property type="match status" value="1"/>
</dbReference>
<dbReference type="GO" id="GO:0008270">
    <property type="term" value="F:zinc ion binding"/>
    <property type="evidence" value="ECO:0007669"/>
    <property type="project" value="InterPro"/>
</dbReference>
<dbReference type="InterPro" id="IPR003615">
    <property type="entry name" value="HNH_nuc"/>
</dbReference>
<evidence type="ECO:0000313" key="3">
    <source>
        <dbReference type="Proteomes" id="UP000001702"/>
    </source>
</evidence>
<proteinExistence type="predicted"/>
<protein>
    <recommendedName>
        <fullName evidence="1">HNH nuclease domain-containing protein</fullName>
    </recommendedName>
</protein>
<reference evidence="2 3" key="1">
    <citation type="journal article" date="2010" name="J. Bacteriol.">
        <title>Genome sequence of Pantoea ananatis LMG20103, the causative agent of Eucalyptus blight and dieback.</title>
        <authorList>
            <person name="De Maayer P."/>
            <person name="Chan W.Y."/>
            <person name="Venter S.N."/>
            <person name="Toth I.K."/>
            <person name="Birch P.R."/>
            <person name="Joubert F."/>
            <person name="Coutinho T.A."/>
        </authorList>
    </citation>
    <scope>NUCLEOTIDE SEQUENCE [LARGE SCALE GENOMIC DNA]</scope>
    <source>
        <strain evidence="2 3">LMG 20103</strain>
    </source>
</reference>
<dbReference type="CDD" id="cd00085">
    <property type="entry name" value="HNHc"/>
    <property type="match status" value="1"/>
</dbReference>
<evidence type="ECO:0000259" key="1">
    <source>
        <dbReference type="SMART" id="SM00507"/>
    </source>
</evidence>
<name>D4GK46_PANAM</name>
<dbReference type="RefSeq" id="WP_013026723.1">
    <property type="nucleotide sequence ID" value="NC_013956.2"/>
</dbReference>
<dbReference type="AlphaFoldDB" id="D4GK46"/>
<evidence type="ECO:0000313" key="2">
    <source>
        <dbReference type="EMBL" id="ADD78014.1"/>
    </source>
</evidence>
<dbReference type="GO" id="GO:0003676">
    <property type="term" value="F:nucleic acid binding"/>
    <property type="evidence" value="ECO:0007669"/>
    <property type="project" value="InterPro"/>
</dbReference>
<dbReference type="GO" id="GO:0004519">
    <property type="term" value="F:endonuclease activity"/>
    <property type="evidence" value="ECO:0007669"/>
    <property type="project" value="InterPro"/>
</dbReference>
<gene>
    <name evidence="2" type="ordered locus">PANA_2847</name>
</gene>
<dbReference type="eggNOG" id="COG1403">
    <property type="taxonomic scope" value="Bacteria"/>
</dbReference>
<dbReference type="InterPro" id="IPR002711">
    <property type="entry name" value="HNH"/>
</dbReference>
<dbReference type="KEGG" id="pam:PANA_2847"/>
<dbReference type="SMART" id="SM00507">
    <property type="entry name" value="HNHc"/>
    <property type="match status" value="1"/>
</dbReference>
<organism evidence="2 3">
    <name type="scientific">Pantoea ananatis (strain LMG 20103)</name>
    <dbReference type="NCBI Taxonomy" id="706191"/>
    <lineage>
        <taxon>Bacteria</taxon>
        <taxon>Pseudomonadati</taxon>
        <taxon>Pseudomonadota</taxon>
        <taxon>Gammaproteobacteria</taxon>
        <taxon>Enterobacterales</taxon>
        <taxon>Erwiniaceae</taxon>
        <taxon>Pantoea</taxon>
    </lineage>
</organism>